<keyword evidence="5" id="KW-0597">Phosphoprotein</keyword>
<keyword evidence="10" id="KW-0902">Two-component regulatory system</keyword>
<dbReference type="Gene3D" id="3.30.565.10">
    <property type="entry name" value="Histidine kinase-like ATPase, C-terminal domain"/>
    <property type="match status" value="1"/>
</dbReference>
<dbReference type="GO" id="GO:0016036">
    <property type="term" value="P:cellular response to phosphate starvation"/>
    <property type="evidence" value="ECO:0007669"/>
    <property type="project" value="TreeGrafter"/>
</dbReference>
<dbReference type="SUPFAM" id="SSF47384">
    <property type="entry name" value="Homodimeric domain of signal transducing histidine kinase"/>
    <property type="match status" value="1"/>
</dbReference>
<feature type="domain" description="Histidine kinase" evidence="13">
    <location>
        <begin position="351"/>
        <end position="570"/>
    </location>
</feature>
<dbReference type="EC" id="2.7.13.3" evidence="3"/>
<dbReference type="PRINTS" id="PR00344">
    <property type="entry name" value="BCTRLSENSOR"/>
</dbReference>
<keyword evidence="4" id="KW-1003">Cell membrane</keyword>
<keyword evidence="8 14" id="KW-0418">Kinase</keyword>
<dbReference type="RefSeq" id="WP_014771994.1">
    <property type="nucleotide sequence ID" value="NC_018010.1"/>
</dbReference>
<comment type="catalytic activity">
    <reaction evidence="1">
        <text>ATP + protein L-histidine = ADP + protein N-phospho-L-histidine.</text>
        <dbReference type="EC" id="2.7.13.3"/>
    </reaction>
</comment>
<dbReference type="FunFam" id="3.30.565.10:FF:000023">
    <property type="entry name" value="PAS domain-containing sensor histidine kinase"/>
    <property type="match status" value="1"/>
</dbReference>
<dbReference type="InterPro" id="IPR005467">
    <property type="entry name" value="His_kinase_dom"/>
</dbReference>
<dbReference type="PANTHER" id="PTHR45453">
    <property type="entry name" value="PHOSPHATE REGULON SENSOR PROTEIN PHOR"/>
    <property type="match status" value="1"/>
</dbReference>
<dbReference type="Pfam" id="PF02518">
    <property type="entry name" value="HATPase_c"/>
    <property type="match status" value="1"/>
</dbReference>
<evidence type="ECO:0000256" key="6">
    <source>
        <dbReference type="ARBA" id="ARBA00022679"/>
    </source>
</evidence>
<comment type="subcellular location">
    <subcellularLocation>
        <location evidence="2">Cell membrane</location>
    </subcellularLocation>
</comment>
<evidence type="ECO:0000256" key="4">
    <source>
        <dbReference type="ARBA" id="ARBA00022475"/>
    </source>
</evidence>
<evidence type="ECO:0000256" key="1">
    <source>
        <dbReference type="ARBA" id="ARBA00000085"/>
    </source>
</evidence>
<evidence type="ECO:0000256" key="10">
    <source>
        <dbReference type="ARBA" id="ARBA00023012"/>
    </source>
</evidence>
<dbReference type="GO" id="GO:0004721">
    <property type="term" value="F:phosphoprotein phosphatase activity"/>
    <property type="evidence" value="ECO:0007669"/>
    <property type="project" value="TreeGrafter"/>
</dbReference>
<dbReference type="KEGG" id="bbd:Belba_1377"/>
<organism evidence="14 15">
    <name type="scientific">Belliella baltica (strain DSM 15883 / CIP 108006 / LMG 21964 / BA134)</name>
    <dbReference type="NCBI Taxonomy" id="866536"/>
    <lineage>
        <taxon>Bacteria</taxon>
        <taxon>Pseudomonadati</taxon>
        <taxon>Bacteroidota</taxon>
        <taxon>Cytophagia</taxon>
        <taxon>Cytophagales</taxon>
        <taxon>Cyclobacteriaceae</taxon>
        <taxon>Belliella</taxon>
    </lineage>
</organism>
<gene>
    <name evidence="14" type="ordered locus">Belba_1377</name>
</gene>
<evidence type="ECO:0000256" key="2">
    <source>
        <dbReference type="ARBA" id="ARBA00004236"/>
    </source>
</evidence>
<keyword evidence="15" id="KW-1185">Reference proteome</keyword>
<evidence type="ECO:0000256" key="11">
    <source>
        <dbReference type="ARBA" id="ARBA00023136"/>
    </source>
</evidence>
<dbReference type="STRING" id="866536.Belba_1377"/>
<keyword evidence="12" id="KW-0812">Transmembrane</keyword>
<evidence type="ECO:0000313" key="15">
    <source>
        <dbReference type="Proteomes" id="UP000006050"/>
    </source>
</evidence>
<evidence type="ECO:0000256" key="9">
    <source>
        <dbReference type="ARBA" id="ARBA00022840"/>
    </source>
</evidence>
<evidence type="ECO:0000256" key="8">
    <source>
        <dbReference type="ARBA" id="ARBA00022777"/>
    </source>
</evidence>
<dbReference type="eggNOG" id="COG5002">
    <property type="taxonomic scope" value="Bacteria"/>
</dbReference>
<dbReference type="PROSITE" id="PS50109">
    <property type="entry name" value="HIS_KIN"/>
    <property type="match status" value="1"/>
</dbReference>
<keyword evidence="9" id="KW-0067">ATP-binding</keyword>
<keyword evidence="6" id="KW-0808">Transferase</keyword>
<sequence length="570" mass="65734">MSKSKMKLIIILMTLASFGLIGFQFYWVSNALRISEERFEQNIYQSLNSTISYLEKGETSDIYLSYLAKDTLMQQALFEKIDPIEIQVIQRPISRRRPSLADSVMQQPIPQFSQQFKRIIESTGFSIEILSDLDNFLNNLTPETAASILTPDEMQVLLQERERQYAYLSQAEITYRGWKSNRVEIAIERDYDIPKDLFEKIRRTNEKIEATNRAMEELLQGQKDVLSRIDTSKVAVYISNLLKERGINQSFDLAIKDDQGTIIPIKPIKDVFKLVRDGQQALLFPSDIIGRENYLMINFPTKKLYVLQQIWLPVLSSLIFIGIIIFCFVYAIKVIIRQKNLSEIKNDFINNMTHEFKTPIATVSLAVEALQDPDLANQDTFRNRYLSIIKDENKRLGTQVEKVLQSATLDKKDFKLKIEKIKIPEMLSTAVRQFELQIENKGGEIKFENQLKNEIIEGDAFHLSHMINNLLDNANKYSKENPSIKIKAWDNKEEVFISIEDNGIGMSKDALKKIFDKFYRVPMGNLHDVKGFGLGLSYVKTMLEAHHGEIQVSSEQGKGSIFTLKLPRKQ</sequence>
<dbReference type="SUPFAM" id="SSF55874">
    <property type="entry name" value="ATPase domain of HSP90 chaperone/DNA topoisomerase II/histidine kinase"/>
    <property type="match status" value="1"/>
</dbReference>
<keyword evidence="12" id="KW-1133">Transmembrane helix</keyword>
<dbReference type="InterPro" id="IPR036890">
    <property type="entry name" value="HATPase_C_sf"/>
</dbReference>
<dbReference type="CDD" id="cd00082">
    <property type="entry name" value="HisKA"/>
    <property type="match status" value="1"/>
</dbReference>
<dbReference type="EMBL" id="CP003281">
    <property type="protein sequence ID" value="AFL84000.1"/>
    <property type="molecule type" value="Genomic_DNA"/>
</dbReference>
<protein>
    <recommendedName>
        <fullName evidence="3">histidine kinase</fullName>
        <ecNumber evidence="3">2.7.13.3</ecNumber>
    </recommendedName>
</protein>
<dbReference type="Gene3D" id="1.10.287.130">
    <property type="match status" value="1"/>
</dbReference>
<dbReference type="HOGENOM" id="CLU_026375_1_0_10"/>
<evidence type="ECO:0000256" key="5">
    <source>
        <dbReference type="ARBA" id="ARBA00022553"/>
    </source>
</evidence>
<evidence type="ECO:0000256" key="7">
    <source>
        <dbReference type="ARBA" id="ARBA00022741"/>
    </source>
</evidence>
<dbReference type="SMART" id="SM00388">
    <property type="entry name" value="HisKA"/>
    <property type="match status" value="1"/>
</dbReference>
<keyword evidence="11 12" id="KW-0472">Membrane</keyword>
<name>I3Z432_BELBD</name>
<dbReference type="PANTHER" id="PTHR45453:SF1">
    <property type="entry name" value="PHOSPHATE REGULON SENSOR PROTEIN PHOR"/>
    <property type="match status" value="1"/>
</dbReference>
<dbReference type="InterPro" id="IPR050351">
    <property type="entry name" value="BphY/WalK/GraS-like"/>
</dbReference>
<dbReference type="GO" id="GO:0005524">
    <property type="term" value="F:ATP binding"/>
    <property type="evidence" value="ECO:0007669"/>
    <property type="project" value="UniProtKB-KW"/>
</dbReference>
<evidence type="ECO:0000256" key="12">
    <source>
        <dbReference type="SAM" id="Phobius"/>
    </source>
</evidence>
<keyword evidence="7" id="KW-0547">Nucleotide-binding</keyword>
<dbReference type="Pfam" id="PF00512">
    <property type="entry name" value="HisKA"/>
    <property type="match status" value="1"/>
</dbReference>
<feature type="transmembrane region" description="Helical" evidence="12">
    <location>
        <begin position="310"/>
        <end position="332"/>
    </location>
</feature>
<dbReference type="GO" id="GO:0005886">
    <property type="term" value="C:plasma membrane"/>
    <property type="evidence" value="ECO:0007669"/>
    <property type="project" value="UniProtKB-SubCell"/>
</dbReference>
<dbReference type="Proteomes" id="UP000006050">
    <property type="component" value="Chromosome"/>
</dbReference>
<dbReference type="AlphaFoldDB" id="I3Z432"/>
<proteinExistence type="predicted"/>
<evidence type="ECO:0000259" key="13">
    <source>
        <dbReference type="PROSITE" id="PS50109"/>
    </source>
</evidence>
<dbReference type="SMART" id="SM00387">
    <property type="entry name" value="HATPase_c"/>
    <property type="match status" value="1"/>
</dbReference>
<dbReference type="GO" id="GO:0000155">
    <property type="term" value="F:phosphorelay sensor kinase activity"/>
    <property type="evidence" value="ECO:0007669"/>
    <property type="project" value="InterPro"/>
</dbReference>
<evidence type="ECO:0000256" key="3">
    <source>
        <dbReference type="ARBA" id="ARBA00012438"/>
    </source>
</evidence>
<dbReference type="InterPro" id="IPR004358">
    <property type="entry name" value="Sig_transdc_His_kin-like_C"/>
</dbReference>
<reference evidence="15" key="1">
    <citation type="submission" date="2012-06" db="EMBL/GenBank/DDBJ databases">
        <title>The complete genome of Belliella baltica DSM 15883.</title>
        <authorList>
            <person name="Lucas S."/>
            <person name="Copeland A."/>
            <person name="Lapidus A."/>
            <person name="Goodwin L."/>
            <person name="Pitluck S."/>
            <person name="Peters L."/>
            <person name="Mikhailova N."/>
            <person name="Davenport K."/>
            <person name="Kyrpides N."/>
            <person name="Mavromatis K."/>
            <person name="Pagani I."/>
            <person name="Ivanova N."/>
            <person name="Ovchinnikova G."/>
            <person name="Zeytun A."/>
            <person name="Detter J.C."/>
            <person name="Han C."/>
            <person name="Land M."/>
            <person name="Hauser L."/>
            <person name="Markowitz V."/>
            <person name="Cheng J.-F."/>
            <person name="Hugenholtz P."/>
            <person name="Woyke T."/>
            <person name="Wu D."/>
            <person name="Tindall B."/>
            <person name="Pomrenke H."/>
            <person name="Brambilla E."/>
            <person name="Klenk H.-P."/>
            <person name="Eisen J.A."/>
        </authorList>
    </citation>
    <scope>NUCLEOTIDE SEQUENCE [LARGE SCALE GENOMIC DNA]</scope>
    <source>
        <strain evidence="15">DSM 15883 / CIP 108006 / LMG 21964 / BA134</strain>
    </source>
</reference>
<dbReference type="CDD" id="cd00075">
    <property type="entry name" value="HATPase"/>
    <property type="match status" value="1"/>
</dbReference>
<dbReference type="InterPro" id="IPR036097">
    <property type="entry name" value="HisK_dim/P_sf"/>
</dbReference>
<dbReference type="InterPro" id="IPR003594">
    <property type="entry name" value="HATPase_dom"/>
</dbReference>
<accession>I3Z432</accession>
<evidence type="ECO:0000313" key="14">
    <source>
        <dbReference type="EMBL" id="AFL84000.1"/>
    </source>
</evidence>
<dbReference type="InterPro" id="IPR003661">
    <property type="entry name" value="HisK_dim/P_dom"/>
</dbReference>